<keyword evidence="20" id="KW-1185">Reference proteome</keyword>
<feature type="binding site" evidence="10">
    <location>
        <position position="274"/>
    </location>
    <ligand>
        <name>acetyl-CoA</name>
        <dbReference type="ChEBI" id="CHEBI:57288"/>
    </ligand>
</feature>
<sequence length="724" mass="79353">MQDYIQRGRMQVAKILDKFINEQALPGSGVEETGFWQGFEAILDEFVGQNKALLNTRDELQAKIDDYHKAGNSPTGAQYKMFLQEIGYLQPEPEDFSIETDNVDAEMATMAGPQLVVPINNARYALNAANARWGSLYDALYGTDVISTDGGAEISKTFNPVRGEKVIQTAREWLDTMLPLSTGSHQQAVGYAIDGNNIAVKLADGDVATLADSAQWQGYQGSAEAPTALLFVHNGLHFEIQIDNSHPIGKTDPAGVKDILVEAALTTIMDCEDSVAAVDAEDKTLVYSNWLGLMKGTLNIEMQKGDKTFERKMNPDREYTSPSGASLTLSGRSLMFVRNVGHLMTNDAILFDGEEVPEGIMDGVITSLIAKHDLLGNSTFKNTRTGSIYIVKPKMHGPDEVAFSNALFGRIEEVVGLEPFTLKMGIMDEERRTSVNLKACIAAAKQRTVFINTGFLDRTGDEIHTSMLAGPFADKASLKAMKWIQAYEKANVSTGLACGLSGKAQIGKGMWPIPDQMAQMMEAKIGHPKSGANTAWVPSPTAATLHALHYHQVDVFGLQKELASERFDGIDDIITLPLLEDPSSLTEQQIQREVDNNVQGILGYVVRWVHQGVGCSKVPDINDVGLMEDRATLRISSQHLANWLAHGIISEEMVKASLERMAKLVDEQNANDPQYIAMTPDTANSIGFQAASELIFKGKEQPSGYTEPLLHQKRKEMKAALRNR</sequence>
<dbReference type="HAMAP" id="MF_00641">
    <property type="entry name" value="Malate_synth_G"/>
    <property type="match status" value="1"/>
</dbReference>
<dbReference type="GO" id="GO:0004474">
    <property type="term" value="F:malate synthase activity"/>
    <property type="evidence" value="ECO:0007669"/>
    <property type="project" value="UniProtKB-UniRule"/>
</dbReference>
<feature type="modified residue" description="Cysteine sulfenic acid (-SOH)" evidence="10">
    <location>
        <position position="615"/>
    </location>
</feature>
<dbReference type="InterPro" id="IPR046363">
    <property type="entry name" value="MS_N_TIM-barrel_dom"/>
</dbReference>
<dbReference type="InterPro" id="IPR006253">
    <property type="entry name" value="Malate_synthG"/>
</dbReference>
<feature type="coiled-coil region" evidence="14">
    <location>
        <begin position="43"/>
        <end position="70"/>
    </location>
</feature>
<dbReference type="Proteomes" id="UP000238949">
    <property type="component" value="Unassembled WGS sequence"/>
</dbReference>
<evidence type="ECO:0000256" key="14">
    <source>
        <dbReference type="SAM" id="Coils"/>
    </source>
</evidence>
<evidence type="ECO:0000256" key="10">
    <source>
        <dbReference type="HAMAP-Rule" id="MF_00641"/>
    </source>
</evidence>
<reference evidence="20" key="1">
    <citation type="journal article" date="2020" name="Int. J. Syst. Evol. Microbiol.">
        <title>Alteromonas alba sp. nov., a marine bacterium isolated from the seawater of the West Pacific Ocean.</title>
        <authorList>
            <person name="Sun C."/>
            <person name="Wu Y.-H."/>
            <person name="Xamxidin M."/>
            <person name="Cheng H."/>
            <person name="Xu X.-W."/>
        </authorList>
    </citation>
    <scope>NUCLEOTIDE SEQUENCE [LARGE SCALE GENOMIC DNA]</scope>
    <source>
        <strain evidence="20">190</strain>
    </source>
</reference>
<dbReference type="InterPro" id="IPR001465">
    <property type="entry name" value="Malate_synthase_TIM"/>
</dbReference>
<dbReference type="PANTHER" id="PTHR42739:SF1">
    <property type="entry name" value="MALATE SYNTHASE G"/>
    <property type="match status" value="1"/>
</dbReference>
<gene>
    <name evidence="10" type="primary">glcB</name>
    <name evidence="19" type="ORF">C6Y40_06500</name>
</gene>
<dbReference type="Gene3D" id="3.20.20.360">
    <property type="entry name" value="Malate synthase, domain 3"/>
    <property type="match status" value="2"/>
</dbReference>
<dbReference type="RefSeq" id="WP_105933881.1">
    <property type="nucleotide sequence ID" value="NZ_PVNP01000051.1"/>
</dbReference>
<feature type="domain" description="Malate synthase G alpha-beta insertion" evidence="17">
    <location>
        <begin position="158"/>
        <end position="233"/>
    </location>
</feature>
<comment type="subunit">
    <text evidence="10">Monomer.</text>
</comment>
<dbReference type="GO" id="GO:0000287">
    <property type="term" value="F:magnesium ion binding"/>
    <property type="evidence" value="ECO:0007669"/>
    <property type="project" value="TreeGrafter"/>
</dbReference>
<evidence type="ECO:0000256" key="13">
    <source>
        <dbReference type="RuleBase" id="RU003572"/>
    </source>
</evidence>
<comment type="caution">
    <text evidence="10">Lacks conserved residue(s) required for the propagation of feature annotation.</text>
</comment>
<dbReference type="EMBL" id="PVNP01000051">
    <property type="protein sequence ID" value="PRO74411.1"/>
    <property type="molecule type" value="Genomic_DNA"/>
</dbReference>
<evidence type="ECO:0000259" key="16">
    <source>
        <dbReference type="Pfam" id="PF20656"/>
    </source>
</evidence>
<dbReference type="NCBIfam" id="NF002825">
    <property type="entry name" value="PRK02999.1"/>
    <property type="match status" value="1"/>
</dbReference>
<dbReference type="SUPFAM" id="SSF51645">
    <property type="entry name" value="Malate synthase G"/>
    <property type="match status" value="1"/>
</dbReference>
<keyword evidence="7 10" id="KW-0460">Magnesium</keyword>
<feature type="binding site" evidence="10">
    <location>
        <position position="457"/>
    </location>
    <ligand>
        <name>Mg(2+)</name>
        <dbReference type="ChEBI" id="CHEBI:18420"/>
    </ligand>
</feature>
<name>A0A2S9VD52_9ALTE</name>
<evidence type="ECO:0000256" key="6">
    <source>
        <dbReference type="ARBA" id="ARBA00022723"/>
    </source>
</evidence>
<keyword evidence="2 10" id="KW-0329">Glyoxylate bypass</keyword>
<evidence type="ECO:0000259" key="18">
    <source>
        <dbReference type="Pfam" id="PF20659"/>
    </source>
</evidence>
<feature type="domain" description="Malate synthase N-terminal" evidence="16">
    <location>
        <begin position="18"/>
        <end position="69"/>
    </location>
</feature>
<dbReference type="GO" id="GO:0005829">
    <property type="term" value="C:cytosol"/>
    <property type="evidence" value="ECO:0007669"/>
    <property type="project" value="TreeGrafter"/>
</dbReference>
<comment type="function">
    <text evidence="10">Involved in the glycolate utilization. Catalyzes the condensation and subsequent hydrolysis of acetyl-coenzyme A (acetyl-CoA) and glyoxylate to form malate and CoA.</text>
</comment>
<proteinExistence type="inferred from homology"/>
<dbReference type="Pfam" id="PF20656">
    <property type="entry name" value="MS_N"/>
    <property type="match status" value="1"/>
</dbReference>
<evidence type="ECO:0000313" key="20">
    <source>
        <dbReference type="Proteomes" id="UP000238949"/>
    </source>
</evidence>
<evidence type="ECO:0000256" key="1">
    <source>
        <dbReference type="ARBA" id="ARBA00001946"/>
    </source>
</evidence>
<keyword evidence="14" id="KW-0175">Coiled coil</keyword>
<comment type="caution">
    <text evidence="19">The sequence shown here is derived from an EMBL/GenBank/DDBJ whole genome shotgun (WGS) entry which is preliminary data.</text>
</comment>
<comment type="catalytic activity">
    <reaction evidence="9 10 13">
        <text>glyoxylate + acetyl-CoA + H2O = (S)-malate + CoA + H(+)</text>
        <dbReference type="Rhea" id="RHEA:18181"/>
        <dbReference type="ChEBI" id="CHEBI:15377"/>
        <dbReference type="ChEBI" id="CHEBI:15378"/>
        <dbReference type="ChEBI" id="CHEBI:15589"/>
        <dbReference type="ChEBI" id="CHEBI:36655"/>
        <dbReference type="ChEBI" id="CHEBI:57287"/>
        <dbReference type="ChEBI" id="CHEBI:57288"/>
        <dbReference type="EC" id="2.3.3.9"/>
    </reaction>
</comment>
<comment type="pathway">
    <text evidence="10 13">Carbohydrate metabolism; glyoxylate cycle; (S)-malate from isocitrate: step 2/2.</text>
</comment>
<evidence type="ECO:0000256" key="8">
    <source>
        <dbReference type="ARBA" id="ARBA00023097"/>
    </source>
</evidence>
<keyword evidence="6 10" id="KW-0479">Metal-binding</keyword>
<dbReference type="InterPro" id="IPR044856">
    <property type="entry name" value="Malate_synth_C_sf"/>
</dbReference>
<dbReference type="OrthoDB" id="9762054at2"/>
<keyword evidence="8 10" id="KW-0558">Oxidation</keyword>
<feature type="binding site" evidence="10">
    <location>
        <position position="338"/>
    </location>
    <ligand>
        <name>glyoxylate</name>
        <dbReference type="ChEBI" id="CHEBI:36655"/>
    </ligand>
</feature>
<dbReference type="InterPro" id="IPR048355">
    <property type="entry name" value="MS_C"/>
</dbReference>
<evidence type="ECO:0000256" key="7">
    <source>
        <dbReference type="ARBA" id="ARBA00022842"/>
    </source>
</evidence>
<dbReference type="InterPro" id="IPR011076">
    <property type="entry name" value="Malate_synth_sf"/>
</dbReference>
<dbReference type="GO" id="GO:0009436">
    <property type="term" value="P:glyoxylate catabolic process"/>
    <property type="evidence" value="ECO:0007669"/>
    <property type="project" value="TreeGrafter"/>
</dbReference>
<evidence type="ECO:0000256" key="2">
    <source>
        <dbReference type="ARBA" id="ARBA00022435"/>
    </source>
</evidence>
<evidence type="ECO:0000259" key="15">
    <source>
        <dbReference type="Pfam" id="PF01274"/>
    </source>
</evidence>
<feature type="active site" description="Proton acceptor" evidence="10 12">
    <location>
        <position position="338"/>
    </location>
</feature>
<comment type="similarity">
    <text evidence="10 13">Belongs to the malate synthase family. GlcB subfamily.</text>
</comment>
<feature type="binding site" evidence="10">
    <location>
        <begin position="454"/>
        <end position="457"/>
    </location>
    <ligand>
        <name>glyoxylate</name>
        <dbReference type="ChEBI" id="CHEBI:36655"/>
    </ligand>
</feature>
<feature type="active site" description="Proton donor" evidence="10 12">
    <location>
        <position position="629"/>
    </location>
</feature>
<keyword evidence="4 10" id="KW-0816">Tricarboxylic acid cycle</keyword>
<feature type="binding site" evidence="10">
    <location>
        <position position="429"/>
    </location>
    <ligand>
        <name>glyoxylate</name>
        <dbReference type="ChEBI" id="CHEBI:36655"/>
    </ligand>
</feature>
<dbReference type="NCBIfam" id="TIGR01345">
    <property type="entry name" value="malate_syn_G"/>
    <property type="match status" value="1"/>
</dbReference>
<dbReference type="GO" id="GO:0006099">
    <property type="term" value="P:tricarboxylic acid cycle"/>
    <property type="evidence" value="ECO:0007669"/>
    <property type="project" value="UniProtKB-KW"/>
</dbReference>
<organism evidence="19 20">
    <name type="scientific">Alteromonas alba</name>
    <dbReference type="NCBI Taxonomy" id="2079529"/>
    <lineage>
        <taxon>Bacteria</taxon>
        <taxon>Pseudomonadati</taxon>
        <taxon>Pseudomonadota</taxon>
        <taxon>Gammaproteobacteria</taxon>
        <taxon>Alteromonadales</taxon>
        <taxon>Alteromonadaceae</taxon>
        <taxon>Alteromonas/Salinimonas group</taxon>
        <taxon>Alteromonas</taxon>
    </lineage>
</organism>
<feature type="binding site" evidence="10">
    <location>
        <position position="429"/>
    </location>
    <ligand>
        <name>Mg(2+)</name>
        <dbReference type="ChEBI" id="CHEBI:18420"/>
    </ligand>
</feature>
<keyword evidence="5 10" id="KW-0808">Transferase</keyword>
<dbReference type="PANTHER" id="PTHR42739">
    <property type="entry name" value="MALATE SYNTHASE G"/>
    <property type="match status" value="1"/>
</dbReference>
<dbReference type="Pfam" id="PF01274">
    <property type="entry name" value="MS_TIM-barrel"/>
    <property type="match status" value="1"/>
</dbReference>
<dbReference type="Gene3D" id="1.20.1220.12">
    <property type="entry name" value="Malate synthase, domain III"/>
    <property type="match status" value="1"/>
</dbReference>
<dbReference type="EC" id="2.3.3.9" evidence="10 11"/>
<protein>
    <recommendedName>
        <fullName evidence="10 11">Malate synthase G</fullName>
        <ecNumber evidence="10 11">2.3.3.9</ecNumber>
    </recommendedName>
</protein>
<evidence type="ECO:0000313" key="19">
    <source>
        <dbReference type="EMBL" id="PRO74411.1"/>
    </source>
</evidence>
<evidence type="ECO:0000256" key="12">
    <source>
        <dbReference type="PIRSR" id="PIRSR601465-50"/>
    </source>
</evidence>
<feature type="binding site" evidence="10">
    <location>
        <position position="311"/>
    </location>
    <ligand>
        <name>acetyl-CoA</name>
        <dbReference type="ChEBI" id="CHEBI:57288"/>
    </ligand>
</feature>
<dbReference type="Pfam" id="PF20659">
    <property type="entry name" value="MS_C"/>
    <property type="match status" value="1"/>
</dbReference>
<dbReference type="InterPro" id="IPR048357">
    <property type="entry name" value="MSG_insertion"/>
</dbReference>
<feature type="binding site" evidence="10">
    <location>
        <position position="116"/>
    </location>
    <ligand>
        <name>acetyl-CoA</name>
        <dbReference type="ChEBI" id="CHEBI:57288"/>
    </ligand>
</feature>
<feature type="binding site" evidence="10">
    <location>
        <position position="538"/>
    </location>
    <ligand>
        <name>acetyl-CoA</name>
        <dbReference type="ChEBI" id="CHEBI:57288"/>
    </ligand>
</feature>
<keyword evidence="3 10" id="KW-0963">Cytoplasm</keyword>
<dbReference type="UniPathway" id="UPA00703">
    <property type="reaction ID" value="UER00720"/>
</dbReference>
<evidence type="ECO:0000259" key="17">
    <source>
        <dbReference type="Pfam" id="PF20658"/>
    </source>
</evidence>
<evidence type="ECO:0000256" key="5">
    <source>
        <dbReference type="ARBA" id="ARBA00022679"/>
    </source>
</evidence>
<feature type="domain" description="Malate synthase TIM barrel" evidence="15">
    <location>
        <begin position="335"/>
        <end position="568"/>
    </location>
</feature>
<evidence type="ECO:0000256" key="3">
    <source>
        <dbReference type="ARBA" id="ARBA00022490"/>
    </source>
</evidence>
<comment type="subcellular location">
    <subcellularLocation>
        <location evidence="10 13">Cytoplasm</location>
    </subcellularLocation>
</comment>
<dbReference type="GO" id="GO:0006097">
    <property type="term" value="P:glyoxylate cycle"/>
    <property type="evidence" value="ECO:0007669"/>
    <property type="project" value="UniProtKB-UniRule"/>
</dbReference>
<dbReference type="AlphaFoldDB" id="A0A2S9VD52"/>
<evidence type="ECO:0000256" key="4">
    <source>
        <dbReference type="ARBA" id="ARBA00022532"/>
    </source>
</evidence>
<feature type="binding site" evidence="10">
    <location>
        <begin position="123"/>
        <end position="124"/>
    </location>
    <ligand>
        <name>acetyl-CoA</name>
        <dbReference type="ChEBI" id="CHEBI:57288"/>
    </ligand>
</feature>
<comment type="cofactor">
    <cofactor evidence="1 10">
        <name>Mg(2+)</name>
        <dbReference type="ChEBI" id="CHEBI:18420"/>
    </cofactor>
</comment>
<feature type="domain" description="Malate synthase C-terminal" evidence="18">
    <location>
        <begin position="589"/>
        <end position="671"/>
    </location>
</feature>
<accession>A0A2S9VD52</accession>
<evidence type="ECO:0000256" key="11">
    <source>
        <dbReference type="NCBIfam" id="TIGR01345"/>
    </source>
</evidence>
<dbReference type="Pfam" id="PF20658">
    <property type="entry name" value="MSG_insertion"/>
    <property type="match status" value="1"/>
</dbReference>
<evidence type="ECO:0000256" key="9">
    <source>
        <dbReference type="ARBA" id="ARBA00047918"/>
    </source>
</evidence>
<dbReference type="InterPro" id="IPR048356">
    <property type="entry name" value="MS_N"/>
</dbReference>